<proteinExistence type="predicted"/>
<dbReference type="AlphaFoldDB" id="A0A1H5W0S4"/>
<keyword evidence="3" id="KW-1185">Reference proteome</keyword>
<name>A0A1H5W0S4_9VIBR</name>
<organism evidence="2 3">
    <name type="scientific">Vibrio hangzhouensis</name>
    <dbReference type="NCBI Taxonomy" id="462991"/>
    <lineage>
        <taxon>Bacteria</taxon>
        <taxon>Pseudomonadati</taxon>
        <taxon>Pseudomonadota</taxon>
        <taxon>Gammaproteobacteria</taxon>
        <taxon>Vibrionales</taxon>
        <taxon>Vibrionaceae</taxon>
        <taxon>Vibrio</taxon>
    </lineage>
</organism>
<protein>
    <submittedName>
        <fullName evidence="2">Uncharacterized protein</fullName>
    </submittedName>
</protein>
<dbReference type="RefSeq" id="WP_103879578.1">
    <property type="nucleotide sequence ID" value="NZ_FNVG01000005.1"/>
</dbReference>
<dbReference type="OrthoDB" id="5877532at2"/>
<keyword evidence="1" id="KW-0812">Transmembrane</keyword>
<accession>A0A1H5W0S4</accession>
<gene>
    <name evidence="2" type="ORF">SAMN04488244_10566</name>
</gene>
<evidence type="ECO:0000313" key="2">
    <source>
        <dbReference type="EMBL" id="SEF92387.1"/>
    </source>
</evidence>
<evidence type="ECO:0000256" key="1">
    <source>
        <dbReference type="SAM" id="Phobius"/>
    </source>
</evidence>
<dbReference type="EMBL" id="FNVG01000005">
    <property type="protein sequence ID" value="SEF92387.1"/>
    <property type="molecule type" value="Genomic_DNA"/>
</dbReference>
<feature type="transmembrane region" description="Helical" evidence="1">
    <location>
        <begin position="6"/>
        <end position="25"/>
    </location>
</feature>
<dbReference type="Proteomes" id="UP000236721">
    <property type="component" value="Unassembled WGS sequence"/>
</dbReference>
<keyword evidence="1" id="KW-0472">Membrane</keyword>
<sequence>MIEIHWTVALAMSFCSLLGLIKMFGRRVDRFMTRTVNQMLKIMQGSMKASNYSQQRTESELYQVGSQERKYEFGDYIRQQTQNKDKS</sequence>
<keyword evidence="1" id="KW-1133">Transmembrane helix</keyword>
<evidence type="ECO:0000313" key="3">
    <source>
        <dbReference type="Proteomes" id="UP000236721"/>
    </source>
</evidence>
<reference evidence="3" key="1">
    <citation type="submission" date="2016-10" db="EMBL/GenBank/DDBJ databases">
        <authorList>
            <person name="Varghese N."/>
            <person name="Submissions S."/>
        </authorList>
    </citation>
    <scope>NUCLEOTIDE SEQUENCE [LARGE SCALE GENOMIC DNA]</scope>
    <source>
        <strain evidence="3">CGMCC 1.7062</strain>
    </source>
</reference>